<dbReference type="PANTHER" id="PTHR21666:SF270">
    <property type="entry name" value="MUREIN HYDROLASE ACTIVATOR ENVC"/>
    <property type="match status" value="1"/>
</dbReference>
<accession>A0A9D1QEA5</accession>
<dbReference type="InterPro" id="IPR016047">
    <property type="entry name" value="M23ase_b-sheet_dom"/>
</dbReference>
<feature type="compositionally biased region" description="Basic and acidic residues" evidence="1">
    <location>
        <begin position="202"/>
        <end position="217"/>
    </location>
</feature>
<dbReference type="InterPro" id="IPR018392">
    <property type="entry name" value="LysM"/>
</dbReference>
<dbReference type="SUPFAM" id="SSF54106">
    <property type="entry name" value="LysM domain"/>
    <property type="match status" value="1"/>
</dbReference>
<comment type="caution">
    <text evidence="4">The sequence shown here is derived from an EMBL/GenBank/DDBJ whole genome shotgun (WGS) entry which is preliminary data.</text>
</comment>
<dbReference type="CDD" id="cd12797">
    <property type="entry name" value="M23_peptidase"/>
    <property type="match status" value="1"/>
</dbReference>
<feature type="region of interest" description="Disordered" evidence="1">
    <location>
        <begin position="170"/>
        <end position="217"/>
    </location>
</feature>
<proteinExistence type="predicted"/>
<dbReference type="InterPro" id="IPR036779">
    <property type="entry name" value="LysM_dom_sf"/>
</dbReference>
<dbReference type="InterPro" id="IPR050570">
    <property type="entry name" value="Cell_wall_metabolism_enzyme"/>
</dbReference>
<evidence type="ECO:0000256" key="2">
    <source>
        <dbReference type="SAM" id="Phobius"/>
    </source>
</evidence>
<evidence type="ECO:0000259" key="3">
    <source>
        <dbReference type="PROSITE" id="PS51782"/>
    </source>
</evidence>
<feature type="domain" description="LysM" evidence="3">
    <location>
        <begin position="531"/>
        <end position="575"/>
    </location>
</feature>
<dbReference type="Pfam" id="PF01551">
    <property type="entry name" value="Peptidase_M23"/>
    <property type="match status" value="1"/>
</dbReference>
<feature type="region of interest" description="Disordered" evidence="1">
    <location>
        <begin position="58"/>
        <end position="158"/>
    </location>
</feature>
<dbReference type="InterPro" id="IPR011055">
    <property type="entry name" value="Dup_hybrid_motif"/>
</dbReference>
<keyword evidence="2" id="KW-0472">Membrane</keyword>
<gene>
    <name evidence="4" type="ORF">H9888_06840</name>
</gene>
<dbReference type="AlphaFoldDB" id="A0A9D1QEA5"/>
<dbReference type="PROSITE" id="PS51257">
    <property type="entry name" value="PROKAR_LIPOPROTEIN"/>
    <property type="match status" value="1"/>
</dbReference>
<dbReference type="SUPFAM" id="SSF51261">
    <property type="entry name" value="Duplicated hybrid motif"/>
    <property type="match status" value="1"/>
</dbReference>
<dbReference type="GO" id="GO:0004222">
    <property type="term" value="F:metalloendopeptidase activity"/>
    <property type="evidence" value="ECO:0007669"/>
    <property type="project" value="TreeGrafter"/>
</dbReference>
<protein>
    <submittedName>
        <fullName evidence="4">Peptidoglycan DD-metalloendopeptidase family protein</fullName>
    </submittedName>
</protein>
<feature type="compositionally biased region" description="Polar residues" evidence="1">
    <location>
        <begin position="105"/>
        <end position="114"/>
    </location>
</feature>
<dbReference type="Gene3D" id="3.10.350.10">
    <property type="entry name" value="LysM domain"/>
    <property type="match status" value="1"/>
</dbReference>
<feature type="compositionally biased region" description="Low complexity" evidence="1">
    <location>
        <begin position="516"/>
        <end position="528"/>
    </location>
</feature>
<keyword evidence="2" id="KW-0812">Transmembrane</keyword>
<dbReference type="Pfam" id="PF01476">
    <property type="entry name" value="LysM"/>
    <property type="match status" value="1"/>
</dbReference>
<evidence type="ECO:0000313" key="5">
    <source>
        <dbReference type="Proteomes" id="UP000823926"/>
    </source>
</evidence>
<dbReference type="EMBL" id="DXHL01000032">
    <property type="protein sequence ID" value="HIW11196.1"/>
    <property type="molecule type" value="Genomic_DNA"/>
</dbReference>
<feature type="compositionally biased region" description="Polar residues" evidence="1">
    <location>
        <begin position="491"/>
        <end position="504"/>
    </location>
</feature>
<evidence type="ECO:0000256" key="1">
    <source>
        <dbReference type="SAM" id="MobiDB-lite"/>
    </source>
</evidence>
<keyword evidence="2" id="KW-1133">Transmembrane helix</keyword>
<name>A0A9D1QEA5_9BACT</name>
<sequence>MKRYLFLHHKPLLHYCLWGGFLCFVVSGCSPHLAAVGTGGLLSRSFDNYSQSTIVRSETQMTAERPLVASSTPVPKNESTRATSATKTERVRASRWQVIEPEGYTASQSESSRQMAAAVTPRESAYTGNASGKSATTRASRIPPRSTGIPKATESSVASLENVTFVTQETAAPSTTTSLSSGPAYSSSSYSETAPTAAEAPLSRREQRALDKQRREEAKRLLAARESETTAAEYNAVPVRAPQPQRPASIAVPSATVPTPNLSATVAQAVTMPSANVTSTTQPTFTQSEKTVTLADAGTAAVAPPAHNFKPNETEHVKFSYYDPFGEGNNRFLVVLGEQRFCYPYPGKFLSGYGPRGRSIHTGVDIKGVKNDTIRAAFAGTVRMSKPYSGYGNCVVIRHKNGLETLYAHNSRNLVRVGDVVRAGDPIALIGRTGRATTEHCHFEVRIQGQHINPALILDVNNHTLREGVLSVTKQSNGRIVAVNRASGLAPSQATDVEDSSPSTVAAGGGETRMASSTSSKSSSSRNSGATTYTVKSGDSLWSIARKFGTTISALCTLNNLDREATLPLGKRLRIR</sequence>
<reference evidence="4" key="2">
    <citation type="submission" date="2021-04" db="EMBL/GenBank/DDBJ databases">
        <authorList>
            <person name="Gilroy R."/>
        </authorList>
    </citation>
    <scope>NUCLEOTIDE SEQUENCE</scope>
    <source>
        <strain evidence="4">ChiBcec15-1070</strain>
    </source>
</reference>
<organism evidence="4 5">
    <name type="scientific">Candidatus Rikenella faecigallinarum</name>
    <dbReference type="NCBI Taxonomy" id="2838745"/>
    <lineage>
        <taxon>Bacteria</taxon>
        <taxon>Pseudomonadati</taxon>
        <taxon>Bacteroidota</taxon>
        <taxon>Bacteroidia</taxon>
        <taxon>Bacteroidales</taxon>
        <taxon>Rikenellaceae</taxon>
        <taxon>Rikenella</taxon>
    </lineage>
</organism>
<dbReference type="SMART" id="SM00257">
    <property type="entry name" value="LysM"/>
    <property type="match status" value="1"/>
</dbReference>
<feature type="region of interest" description="Disordered" evidence="1">
    <location>
        <begin position="491"/>
        <end position="533"/>
    </location>
</feature>
<reference evidence="4" key="1">
    <citation type="journal article" date="2021" name="PeerJ">
        <title>Extensive microbial diversity within the chicken gut microbiome revealed by metagenomics and culture.</title>
        <authorList>
            <person name="Gilroy R."/>
            <person name="Ravi A."/>
            <person name="Getino M."/>
            <person name="Pursley I."/>
            <person name="Horton D.L."/>
            <person name="Alikhan N.F."/>
            <person name="Baker D."/>
            <person name="Gharbi K."/>
            <person name="Hall N."/>
            <person name="Watson M."/>
            <person name="Adriaenssens E.M."/>
            <person name="Foster-Nyarko E."/>
            <person name="Jarju S."/>
            <person name="Secka A."/>
            <person name="Antonio M."/>
            <person name="Oren A."/>
            <person name="Chaudhuri R.R."/>
            <person name="La Ragione R."/>
            <person name="Hildebrand F."/>
            <person name="Pallen M.J."/>
        </authorList>
    </citation>
    <scope>NUCLEOTIDE SEQUENCE</scope>
    <source>
        <strain evidence="4">ChiBcec15-1070</strain>
    </source>
</reference>
<evidence type="ECO:0000313" key="4">
    <source>
        <dbReference type="EMBL" id="HIW11196.1"/>
    </source>
</evidence>
<dbReference type="Proteomes" id="UP000823926">
    <property type="component" value="Unassembled WGS sequence"/>
</dbReference>
<dbReference type="Gene3D" id="2.70.70.10">
    <property type="entry name" value="Glucose Permease (Domain IIA)"/>
    <property type="match status" value="1"/>
</dbReference>
<dbReference type="CDD" id="cd00118">
    <property type="entry name" value="LysM"/>
    <property type="match status" value="1"/>
</dbReference>
<dbReference type="PANTHER" id="PTHR21666">
    <property type="entry name" value="PEPTIDASE-RELATED"/>
    <property type="match status" value="1"/>
</dbReference>
<feature type="compositionally biased region" description="Polar residues" evidence="1">
    <location>
        <begin position="126"/>
        <end position="139"/>
    </location>
</feature>
<feature type="compositionally biased region" description="Low complexity" evidence="1">
    <location>
        <begin position="170"/>
        <end position="201"/>
    </location>
</feature>
<feature type="transmembrane region" description="Helical" evidence="2">
    <location>
        <begin position="12"/>
        <end position="34"/>
    </location>
</feature>
<dbReference type="PROSITE" id="PS51782">
    <property type="entry name" value="LYSM"/>
    <property type="match status" value="1"/>
</dbReference>